<name>A0A2I0H1J0_PUNGR</name>
<organism evidence="2 3">
    <name type="scientific">Punica granatum</name>
    <name type="common">Pomegranate</name>
    <dbReference type="NCBI Taxonomy" id="22663"/>
    <lineage>
        <taxon>Eukaryota</taxon>
        <taxon>Viridiplantae</taxon>
        <taxon>Streptophyta</taxon>
        <taxon>Embryophyta</taxon>
        <taxon>Tracheophyta</taxon>
        <taxon>Spermatophyta</taxon>
        <taxon>Magnoliopsida</taxon>
        <taxon>eudicotyledons</taxon>
        <taxon>Gunneridae</taxon>
        <taxon>Pentapetalae</taxon>
        <taxon>rosids</taxon>
        <taxon>malvids</taxon>
        <taxon>Myrtales</taxon>
        <taxon>Lythraceae</taxon>
        <taxon>Punica</taxon>
    </lineage>
</organism>
<dbReference type="Proteomes" id="UP000233551">
    <property type="component" value="Unassembled WGS sequence"/>
</dbReference>
<feature type="region of interest" description="Disordered" evidence="1">
    <location>
        <begin position="47"/>
        <end position="74"/>
    </location>
</feature>
<keyword evidence="3" id="KW-1185">Reference proteome</keyword>
<evidence type="ECO:0000256" key="1">
    <source>
        <dbReference type="SAM" id="MobiDB-lite"/>
    </source>
</evidence>
<proteinExistence type="predicted"/>
<dbReference type="EMBL" id="PGOL01043744">
    <property type="protein sequence ID" value="PKH89632.1"/>
    <property type="molecule type" value="Genomic_DNA"/>
</dbReference>
<dbReference type="AlphaFoldDB" id="A0A2I0H1J0"/>
<evidence type="ECO:0000313" key="2">
    <source>
        <dbReference type="EMBL" id="PKH89632.1"/>
    </source>
</evidence>
<gene>
    <name evidence="2" type="ORF">CRG98_049923</name>
</gene>
<accession>A0A2I0H1J0</accession>
<comment type="caution">
    <text evidence="2">The sequence shown here is derived from an EMBL/GenBank/DDBJ whole genome shotgun (WGS) entry which is preliminary data.</text>
</comment>
<evidence type="ECO:0000313" key="3">
    <source>
        <dbReference type="Proteomes" id="UP000233551"/>
    </source>
</evidence>
<reference evidence="2 3" key="1">
    <citation type="submission" date="2017-11" db="EMBL/GenBank/DDBJ databases">
        <title>De-novo sequencing of pomegranate (Punica granatum L.) genome.</title>
        <authorList>
            <person name="Akparov Z."/>
            <person name="Amiraslanov A."/>
            <person name="Hajiyeva S."/>
            <person name="Abbasov M."/>
            <person name="Kaur K."/>
            <person name="Hamwieh A."/>
            <person name="Solovyev V."/>
            <person name="Salamov A."/>
            <person name="Braich B."/>
            <person name="Kosarev P."/>
            <person name="Mahmoud A."/>
            <person name="Hajiyev E."/>
            <person name="Babayeva S."/>
            <person name="Izzatullayeva V."/>
            <person name="Mammadov A."/>
            <person name="Mammadov A."/>
            <person name="Sharifova S."/>
            <person name="Ojaghi J."/>
            <person name="Eynullazada K."/>
            <person name="Bayramov B."/>
            <person name="Abdulazimova A."/>
            <person name="Shahmuradov I."/>
        </authorList>
    </citation>
    <scope>NUCLEOTIDE SEQUENCE [LARGE SCALE GENOMIC DNA]</scope>
    <source>
        <strain evidence="3">cv. AG2017</strain>
        <tissue evidence="2">Leaf</tissue>
    </source>
</reference>
<protein>
    <submittedName>
        <fullName evidence="2">Uncharacterized protein</fullName>
    </submittedName>
</protein>
<sequence length="74" mass="8250">MKELSRILGPRESKKHGLGFRIDGEAMGTGVQAQNQARVQVAGALGLNSGGEEEDDEQWREREDWGEIEKVQKI</sequence>
<feature type="compositionally biased region" description="Basic and acidic residues" evidence="1">
    <location>
        <begin position="59"/>
        <end position="74"/>
    </location>
</feature>